<feature type="transmembrane region" description="Helical" evidence="1">
    <location>
        <begin position="7"/>
        <end position="33"/>
    </location>
</feature>
<dbReference type="AlphaFoldDB" id="A0A2H0UG51"/>
<feature type="transmembrane region" description="Helical" evidence="1">
    <location>
        <begin position="112"/>
        <end position="130"/>
    </location>
</feature>
<sequence>MTLIQSLYLFLFTTPVFFIIDMVWLGVIARGFYQSQLADFLGPVNWVAAIIFYLIFIVGILVFAVLPGIEAQSLVKTVVLAGLFGFIAYATYDLTNLATLEGWPLSIVIVDMVWGAVLSATVATASYYIAQVLFV</sequence>
<proteinExistence type="predicted"/>
<organism evidence="2 3">
    <name type="scientific">Candidatus Kaiserbacteria bacterium CG10_big_fil_rev_8_21_14_0_10_45_20</name>
    <dbReference type="NCBI Taxonomy" id="1974607"/>
    <lineage>
        <taxon>Bacteria</taxon>
        <taxon>Candidatus Kaiseribacteriota</taxon>
    </lineage>
</organism>
<protein>
    <submittedName>
        <fullName evidence="2">DUF2177 domain-containing protein</fullName>
    </submittedName>
</protein>
<evidence type="ECO:0000313" key="3">
    <source>
        <dbReference type="Proteomes" id="UP000229315"/>
    </source>
</evidence>
<keyword evidence="1" id="KW-0812">Transmembrane</keyword>
<keyword evidence="1" id="KW-0472">Membrane</keyword>
<feature type="transmembrane region" description="Helical" evidence="1">
    <location>
        <begin position="45"/>
        <end position="66"/>
    </location>
</feature>
<name>A0A2H0UG51_9BACT</name>
<evidence type="ECO:0000313" key="2">
    <source>
        <dbReference type="EMBL" id="PIR85361.1"/>
    </source>
</evidence>
<dbReference type="InterPro" id="IPR018687">
    <property type="entry name" value="DUF2177_membr"/>
</dbReference>
<dbReference type="Proteomes" id="UP000229315">
    <property type="component" value="Unassembled WGS sequence"/>
</dbReference>
<keyword evidence="1" id="KW-1133">Transmembrane helix</keyword>
<dbReference type="Pfam" id="PF09945">
    <property type="entry name" value="DUF2177"/>
    <property type="match status" value="1"/>
</dbReference>
<dbReference type="EMBL" id="PFBH01000005">
    <property type="protein sequence ID" value="PIR85361.1"/>
    <property type="molecule type" value="Genomic_DNA"/>
</dbReference>
<reference evidence="3" key="1">
    <citation type="submission" date="2017-09" db="EMBL/GenBank/DDBJ databases">
        <title>Depth-based differentiation of microbial function through sediment-hosted aquifers and enrichment of novel symbionts in the deep terrestrial subsurface.</title>
        <authorList>
            <person name="Probst A.J."/>
            <person name="Ladd B."/>
            <person name="Jarett J.K."/>
            <person name="Geller-Mcgrath D.E."/>
            <person name="Sieber C.M.K."/>
            <person name="Emerson J.B."/>
            <person name="Anantharaman K."/>
            <person name="Thomas B.C."/>
            <person name="Malmstrom R."/>
            <person name="Stieglmeier M."/>
            <person name="Klingl A."/>
            <person name="Woyke T."/>
            <person name="Ryan C.M."/>
            <person name="Banfield J.F."/>
        </authorList>
    </citation>
    <scope>NUCLEOTIDE SEQUENCE [LARGE SCALE GENOMIC DNA]</scope>
</reference>
<evidence type="ECO:0000256" key="1">
    <source>
        <dbReference type="SAM" id="Phobius"/>
    </source>
</evidence>
<gene>
    <name evidence="2" type="ORF">COU15_00860</name>
</gene>
<comment type="caution">
    <text evidence="2">The sequence shown here is derived from an EMBL/GenBank/DDBJ whole genome shotgun (WGS) entry which is preliminary data.</text>
</comment>
<feature type="transmembrane region" description="Helical" evidence="1">
    <location>
        <begin position="73"/>
        <end position="92"/>
    </location>
</feature>
<accession>A0A2H0UG51</accession>